<dbReference type="GO" id="GO:0003824">
    <property type="term" value="F:catalytic activity"/>
    <property type="evidence" value="ECO:0007669"/>
    <property type="project" value="UniProtKB-ARBA"/>
</dbReference>
<sequence length="264" mass="31080">MLRSEEIAFLQEHFCFTQEVSTDSPGMIRTSDLFDEAKCHLFLSQLSALLGSPSLKVTASQFAKRYVYLAILPALYAMSIWDKQLPVYTENSWIESDFKQGRWLPRLRLERLATSSWRGSREKWRDQVLHNLFAENVTTIWRALVRVTGISASILWENAAVYIFWLYEKKLKDLDQQKRLQAFKDFQYLLQADPFLFGETENPLAQWYTSKVYLIEEEELIRVRQTCCLYYQVNAEGLCCRTCPRRAKTLQSEQQVEKPMLLKM</sequence>
<dbReference type="EMBL" id="FORR01000002">
    <property type="protein sequence ID" value="SFI90574.1"/>
    <property type="molecule type" value="Genomic_DNA"/>
</dbReference>
<proteinExistence type="predicted"/>
<organism evidence="2 3">
    <name type="scientific">Thermoflavimicrobium dichotomicum</name>
    <dbReference type="NCBI Taxonomy" id="46223"/>
    <lineage>
        <taxon>Bacteria</taxon>
        <taxon>Bacillati</taxon>
        <taxon>Bacillota</taxon>
        <taxon>Bacilli</taxon>
        <taxon>Bacillales</taxon>
        <taxon>Thermoactinomycetaceae</taxon>
        <taxon>Thermoflavimicrobium</taxon>
    </lineage>
</organism>
<dbReference type="InterPro" id="IPR022770">
    <property type="entry name" value="IucA/IucC-like_C"/>
</dbReference>
<gene>
    <name evidence="2" type="ORF">SAMN05421852_102401</name>
</gene>
<dbReference type="NCBIfam" id="TIGR03951">
    <property type="entry name" value="Fe_III_red_FhuF"/>
    <property type="match status" value="1"/>
</dbReference>
<protein>
    <submittedName>
        <fullName evidence="2">Siderophore-iron reductase FhuF</fullName>
    </submittedName>
</protein>
<evidence type="ECO:0000259" key="1">
    <source>
        <dbReference type="Pfam" id="PF06276"/>
    </source>
</evidence>
<dbReference type="InterPro" id="IPR008090">
    <property type="entry name" value="Fe_iron_reduct"/>
</dbReference>
<accession>A0A1I3M0N7</accession>
<name>A0A1I3M0N7_9BACL</name>
<reference evidence="2 3" key="1">
    <citation type="submission" date="2016-10" db="EMBL/GenBank/DDBJ databases">
        <authorList>
            <person name="de Groot N.N."/>
        </authorList>
    </citation>
    <scope>NUCLEOTIDE SEQUENCE [LARGE SCALE GENOMIC DNA]</scope>
    <source>
        <strain evidence="2 3">DSM 44778</strain>
    </source>
</reference>
<keyword evidence="3" id="KW-1185">Reference proteome</keyword>
<dbReference type="STRING" id="46223.SAMN05421852_102401"/>
<evidence type="ECO:0000313" key="2">
    <source>
        <dbReference type="EMBL" id="SFI90574.1"/>
    </source>
</evidence>
<dbReference type="Pfam" id="PF06276">
    <property type="entry name" value="FhuF"/>
    <property type="match status" value="1"/>
</dbReference>
<dbReference type="Proteomes" id="UP000199545">
    <property type="component" value="Unassembled WGS sequence"/>
</dbReference>
<dbReference type="AlphaFoldDB" id="A0A1I3M0N7"/>
<feature type="domain" description="Aerobactin siderophore biosynthesis IucA/IucC-like C-terminal" evidence="1">
    <location>
        <begin position="60"/>
        <end position="204"/>
    </location>
</feature>
<evidence type="ECO:0000313" key="3">
    <source>
        <dbReference type="Proteomes" id="UP000199545"/>
    </source>
</evidence>